<reference evidence="6" key="2">
    <citation type="submission" date="2015-01" db="EMBL/GenBank/DDBJ databases">
        <title>Comparative genome analysis of Bacillus coagulans HM-08, Clostridium butyricum HM-68, Bacillus subtilis HM-66 and Bacillus paralicheniformis BL-09.</title>
        <authorList>
            <person name="Zhang H."/>
        </authorList>
    </citation>
    <scope>NUCLEOTIDE SEQUENCE [LARGE SCALE GENOMIC DNA]</scope>
    <source>
        <strain evidence="6">HM-08</strain>
    </source>
</reference>
<dbReference type="InterPro" id="IPR000944">
    <property type="entry name" value="Tscrpt_reg_Rrf2"/>
</dbReference>
<keyword evidence="1" id="KW-0238">DNA-binding</keyword>
<dbReference type="RefSeq" id="WP_026683812.1">
    <property type="nucleotide sequence ID" value="NZ_CP010525.1"/>
</dbReference>
<dbReference type="PANTHER" id="PTHR33221:SF4">
    <property type="entry name" value="HTH-TYPE TRANSCRIPTIONAL REPRESSOR NSRR"/>
    <property type="match status" value="1"/>
</dbReference>
<dbReference type="PANTHER" id="PTHR33221">
    <property type="entry name" value="WINGED HELIX-TURN-HELIX TRANSCRIPTIONAL REGULATOR, RRF2 FAMILY"/>
    <property type="match status" value="1"/>
</dbReference>
<dbReference type="PROSITE" id="PS01332">
    <property type="entry name" value="HTH_RRF2_1"/>
    <property type="match status" value="1"/>
</dbReference>
<proteinExistence type="predicted"/>
<dbReference type="SUPFAM" id="SSF46785">
    <property type="entry name" value="Winged helix' DNA-binding domain"/>
    <property type="match status" value="1"/>
</dbReference>
<name>A0A0C5C5Q6_HEYCO</name>
<dbReference type="Pfam" id="PF02082">
    <property type="entry name" value="Rrf2"/>
    <property type="match status" value="1"/>
</dbReference>
<dbReference type="AlphaFoldDB" id="A0A0C5C5Q6"/>
<dbReference type="GO" id="GO:0003677">
    <property type="term" value="F:DNA binding"/>
    <property type="evidence" value="ECO:0007669"/>
    <property type="project" value="UniProtKB-KW"/>
</dbReference>
<dbReference type="EMBL" id="LRPN01000179">
    <property type="protein sequence ID" value="KWZ77054.1"/>
    <property type="molecule type" value="Genomic_DNA"/>
</dbReference>
<reference evidence="7" key="3">
    <citation type="submission" date="2016-01" db="EMBL/GenBank/DDBJ databases">
        <authorList>
            <person name="Mitreva M."/>
            <person name="Pepin K.H."/>
            <person name="Mihindukulasuriya K.A."/>
            <person name="Fulton R."/>
            <person name="Fronick C."/>
            <person name="O'Laughlin M."/>
            <person name="Miner T."/>
            <person name="Herter B."/>
            <person name="Rosa B.A."/>
            <person name="Cordes M."/>
            <person name="Tomlinson C."/>
            <person name="Wollam A."/>
            <person name="Palsikar V.B."/>
            <person name="Mardis E.R."/>
            <person name="Wilson R.K."/>
        </authorList>
    </citation>
    <scope>NUCLEOTIDE SEQUENCE [LARGE SCALE GENOMIC DNA]</scope>
    <source>
        <strain evidence="7">GED7749B</strain>
    </source>
</reference>
<evidence type="ECO:0000256" key="1">
    <source>
        <dbReference type="ARBA" id="ARBA00023125"/>
    </source>
</evidence>
<evidence type="ECO:0000313" key="5">
    <source>
        <dbReference type="EMBL" id="KWZ77054.1"/>
    </source>
</evidence>
<dbReference type="PROSITE" id="PS51197">
    <property type="entry name" value="HTH_RRF2_2"/>
    <property type="match status" value="1"/>
</dbReference>
<dbReference type="Proteomes" id="UP000032024">
    <property type="component" value="Chromosome"/>
</dbReference>
<dbReference type="GO" id="GO:0003700">
    <property type="term" value="F:DNA-binding transcription factor activity"/>
    <property type="evidence" value="ECO:0007669"/>
    <property type="project" value="TreeGrafter"/>
</dbReference>
<evidence type="ECO:0000256" key="2">
    <source>
        <dbReference type="ARBA" id="ARBA00034078"/>
    </source>
</evidence>
<dbReference type="STRING" id="1398.AB434_2466"/>
<dbReference type="InterPro" id="IPR030489">
    <property type="entry name" value="TR_Rrf2-type_CS"/>
</dbReference>
<evidence type="ECO:0000313" key="6">
    <source>
        <dbReference type="Proteomes" id="UP000032024"/>
    </source>
</evidence>
<dbReference type="EMBL" id="CP010525">
    <property type="protein sequence ID" value="AJO23633.1"/>
    <property type="molecule type" value="Genomic_DNA"/>
</dbReference>
<evidence type="ECO:0000313" key="4">
    <source>
        <dbReference type="EMBL" id="AJO23633.1"/>
    </source>
</evidence>
<sequence length="144" mass="16294">MRLTHYSDYALRELIYLASLEEGKLASIKEIADAYNISKNHLMKITYELSKLGLIKTVRGRGGGICLNKHPREINVGKLIRITEDDFKLVECMEDGASACIISPVCGLKHVLNEALIAYLRVLDKYTLEDLVKDPLSYRQLLVK</sequence>
<accession>A0A0C5C5Q6</accession>
<comment type="cofactor">
    <cofactor evidence="2">
        <name>[2Fe-2S] cluster</name>
        <dbReference type="ChEBI" id="CHEBI:190135"/>
    </cofactor>
</comment>
<evidence type="ECO:0000313" key="7">
    <source>
        <dbReference type="Proteomes" id="UP000070376"/>
    </source>
</evidence>
<organism evidence="5 7">
    <name type="scientific">Heyndrickxia coagulans</name>
    <name type="common">Weizmannia coagulans</name>
    <dbReference type="NCBI Taxonomy" id="1398"/>
    <lineage>
        <taxon>Bacteria</taxon>
        <taxon>Bacillati</taxon>
        <taxon>Bacillota</taxon>
        <taxon>Bacilli</taxon>
        <taxon>Bacillales</taxon>
        <taxon>Bacillaceae</taxon>
        <taxon>Heyndrickxia</taxon>
    </lineage>
</organism>
<keyword evidence="6" id="KW-1185">Reference proteome</keyword>
<evidence type="ECO:0000256" key="3">
    <source>
        <dbReference type="ARBA" id="ARBA00040173"/>
    </source>
</evidence>
<reference evidence="5" key="4">
    <citation type="submission" date="2016-01" db="EMBL/GenBank/DDBJ databases">
        <authorList>
            <person name="Oliw E.H."/>
        </authorList>
    </citation>
    <scope>NUCLEOTIDE SEQUENCE [LARGE SCALE GENOMIC DNA]</scope>
    <source>
        <strain evidence="5">GED7749B</strain>
    </source>
</reference>
<dbReference type="PATRIC" id="fig|1398.18.peg.2813"/>
<dbReference type="InterPro" id="IPR036390">
    <property type="entry name" value="WH_DNA-bd_sf"/>
</dbReference>
<protein>
    <recommendedName>
        <fullName evidence="3">HTH-type transcriptional regulator NsrR</fullName>
    </recommendedName>
</protein>
<dbReference type="Gene3D" id="1.10.10.10">
    <property type="entry name" value="Winged helix-like DNA-binding domain superfamily/Winged helix DNA-binding domain"/>
    <property type="match status" value="1"/>
</dbReference>
<gene>
    <name evidence="5" type="ORF">HMPREF3213_03468</name>
    <name evidence="4" type="ORF">SB48_HM08orf04527</name>
</gene>
<reference evidence="4" key="1">
    <citation type="submission" date="2015-01" db="EMBL/GenBank/DDBJ databases">
        <title>Comparative genome analysis of Bacillus coagulans HM-08, Clostridium butyricum HM-68, Bacillus subtilis HM-66 and Bacillus licheniformis BL-09.</title>
        <authorList>
            <person name="Zhang H."/>
        </authorList>
    </citation>
    <scope>NUCLEOTIDE SEQUENCE [LARGE SCALE GENOMIC DNA]</scope>
    <source>
        <strain evidence="4">HM-08</strain>
    </source>
</reference>
<dbReference type="InterPro" id="IPR036388">
    <property type="entry name" value="WH-like_DNA-bd_sf"/>
</dbReference>
<dbReference type="GO" id="GO:0005829">
    <property type="term" value="C:cytosol"/>
    <property type="evidence" value="ECO:0007669"/>
    <property type="project" value="TreeGrafter"/>
</dbReference>
<dbReference type="Proteomes" id="UP000070376">
    <property type="component" value="Unassembled WGS sequence"/>
</dbReference>
<dbReference type="NCBIfam" id="TIGR00738">
    <property type="entry name" value="rrf2_super"/>
    <property type="match status" value="1"/>
</dbReference>